<dbReference type="GeneID" id="36517621"/>
<keyword evidence="3 5" id="KW-1133">Transmembrane helix</keyword>
<feature type="transmembrane region" description="Helical" evidence="5">
    <location>
        <begin position="108"/>
        <end position="126"/>
    </location>
</feature>
<comment type="caution">
    <text evidence="6">The sequence shown here is derived from an EMBL/GenBank/DDBJ whole genome shotgun (WGS) entry which is preliminary data.</text>
</comment>
<keyword evidence="2 5" id="KW-0812">Transmembrane</keyword>
<proteinExistence type="predicted"/>
<dbReference type="OrthoDB" id="165382at2759"/>
<dbReference type="InterPro" id="IPR008521">
    <property type="entry name" value="Mg_trans_NIPA"/>
</dbReference>
<name>A0A2T0FMN1_9ASCO</name>
<dbReference type="Proteomes" id="UP000238350">
    <property type="component" value="Unassembled WGS sequence"/>
</dbReference>
<accession>A0A2T0FMN1</accession>
<evidence type="ECO:0000256" key="4">
    <source>
        <dbReference type="ARBA" id="ARBA00023136"/>
    </source>
</evidence>
<feature type="transmembrane region" description="Helical" evidence="5">
    <location>
        <begin position="171"/>
        <end position="193"/>
    </location>
</feature>
<evidence type="ECO:0000256" key="2">
    <source>
        <dbReference type="ARBA" id="ARBA00022692"/>
    </source>
</evidence>
<feature type="transmembrane region" description="Helical" evidence="5">
    <location>
        <begin position="232"/>
        <end position="251"/>
    </location>
</feature>
<protein>
    <submittedName>
        <fullName evidence="6">NIPA-like protein 2</fullName>
    </submittedName>
</protein>
<organism evidence="6 7">
    <name type="scientific">Wickerhamiella sorbophila</name>
    <dbReference type="NCBI Taxonomy" id="45607"/>
    <lineage>
        <taxon>Eukaryota</taxon>
        <taxon>Fungi</taxon>
        <taxon>Dikarya</taxon>
        <taxon>Ascomycota</taxon>
        <taxon>Saccharomycotina</taxon>
        <taxon>Dipodascomycetes</taxon>
        <taxon>Dipodascales</taxon>
        <taxon>Trichomonascaceae</taxon>
        <taxon>Wickerhamiella</taxon>
    </lineage>
</organism>
<evidence type="ECO:0000256" key="5">
    <source>
        <dbReference type="SAM" id="Phobius"/>
    </source>
</evidence>
<feature type="transmembrane region" description="Helical" evidence="5">
    <location>
        <begin position="50"/>
        <end position="71"/>
    </location>
</feature>
<evidence type="ECO:0000256" key="1">
    <source>
        <dbReference type="ARBA" id="ARBA00004141"/>
    </source>
</evidence>
<dbReference type="EMBL" id="NDIQ01000022">
    <property type="protein sequence ID" value="PRT56253.1"/>
    <property type="molecule type" value="Genomic_DNA"/>
</dbReference>
<dbReference type="InterPro" id="IPR037185">
    <property type="entry name" value="EmrE-like"/>
</dbReference>
<dbReference type="PANTHER" id="PTHR12570">
    <property type="match status" value="1"/>
</dbReference>
<dbReference type="PANTHER" id="PTHR12570:SF65">
    <property type="entry name" value="MAGNESIUM TRANSPORTER NIPA9-RELATED"/>
    <property type="match status" value="1"/>
</dbReference>
<evidence type="ECO:0000313" key="6">
    <source>
        <dbReference type="EMBL" id="PRT56253.1"/>
    </source>
</evidence>
<dbReference type="AlphaFoldDB" id="A0A2T0FMN1"/>
<gene>
    <name evidence="6" type="ORF">B9G98_03873</name>
</gene>
<reference evidence="6 7" key="1">
    <citation type="submission" date="2017-04" db="EMBL/GenBank/DDBJ databases">
        <title>Genome sequencing of [Candida] sorbophila.</title>
        <authorList>
            <person name="Ahn J.O."/>
        </authorList>
    </citation>
    <scope>NUCLEOTIDE SEQUENCE [LARGE SCALE GENOMIC DNA]</scope>
    <source>
        <strain evidence="6 7">DS02</strain>
    </source>
</reference>
<feature type="transmembrane region" description="Helical" evidence="5">
    <location>
        <begin position="199"/>
        <end position="220"/>
    </location>
</feature>
<sequence>MQNYGEAGILSAILGNIFVNIAINIHRHAKKRLVTFAIHGPPQVKFHDRLWWLGLVLLVFGEITNFAAYGLAPASVVSPLGVFSVISNCVILPILFDKTPHIETVTGTVIAMPGILLLIIAAPSLSVPPDGPQFGPIVTPYIVINLVACIGLAFARLLAKNDPAKQFFPNVGMCALMGSFSVLAIKGMSLSIVGHHKEISAPMCLVIFLGTTILQFSILIETLQHFAMHQVVPHHFIMFTALVTIGSNVLFHEFSISTSVAKIEFAFGALLSIVGVLISARPHEHQRKLSIAMARRRSRGVGFKATEAARSPQKKATKRSSIRAYARIV</sequence>
<dbReference type="GO" id="GO:0015095">
    <property type="term" value="F:magnesium ion transmembrane transporter activity"/>
    <property type="evidence" value="ECO:0007669"/>
    <property type="project" value="InterPro"/>
</dbReference>
<dbReference type="GO" id="GO:0016020">
    <property type="term" value="C:membrane"/>
    <property type="evidence" value="ECO:0007669"/>
    <property type="project" value="UniProtKB-SubCell"/>
</dbReference>
<feature type="transmembrane region" description="Helical" evidence="5">
    <location>
        <begin position="6"/>
        <end position="23"/>
    </location>
</feature>
<dbReference type="SUPFAM" id="SSF103481">
    <property type="entry name" value="Multidrug resistance efflux transporter EmrE"/>
    <property type="match status" value="1"/>
</dbReference>
<keyword evidence="4 5" id="KW-0472">Membrane</keyword>
<comment type="subcellular location">
    <subcellularLocation>
        <location evidence="1">Membrane</location>
        <topology evidence="1">Multi-pass membrane protein</topology>
    </subcellularLocation>
</comment>
<keyword evidence="7" id="KW-1185">Reference proteome</keyword>
<feature type="transmembrane region" description="Helical" evidence="5">
    <location>
        <begin position="77"/>
        <end position="96"/>
    </location>
</feature>
<feature type="transmembrane region" description="Helical" evidence="5">
    <location>
        <begin position="138"/>
        <end position="159"/>
    </location>
</feature>
<evidence type="ECO:0000256" key="3">
    <source>
        <dbReference type="ARBA" id="ARBA00022989"/>
    </source>
</evidence>
<evidence type="ECO:0000313" key="7">
    <source>
        <dbReference type="Proteomes" id="UP000238350"/>
    </source>
</evidence>
<dbReference type="Pfam" id="PF05653">
    <property type="entry name" value="Mg_trans_NIPA"/>
    <property type="match status" value="1"/>
</dbReference>
<feature type="transmembrane region" description="Helical" evidence="5">
    <location>
        <begin position="263"/>
        <end position="280"/>
    </location>
</feature>
<dbReference type="RefSeq" id="XP_024666198.1">
    <property type="nucleotide sequence ID" value="XM_024810430.1"/>
</dbReference>